<feature type="compositionally biased region" description="Basic residues" evidence="1">
    <location>
        <begin position="459"/>
        <end position="468"/>
    </location>
</feature>
<dbReference type="EMBL" id="PZQS01000014">
    <property type="protein sequence ID" value="PVD18736.1"/>
    <property type="molecule type" value="Genomic_DNA"/>
</dbReference>
<protein>
    <submittedName>
        <fullName evidence="2">Uncharacterized protein</fullName>
    </submittedName>
</protein>
<proteinExistence type="predicted"/>
<name>A0A2T7NC30_POMCA</name>
<feature type="region of interest" description="Disordered" evidence="1">
    <location>
        <begin position="190"/>
        <end position="310"/>
    </location>
</feature>
<keyword evidence="3" id="KW-1185">Reference proteome</keyword>
<evidence type="ECO:0000313" key="2">
    <source>
        <dbReference type="EMBL" id="PVD18736.1"/>
    </source>
</evidence>
<organism evidence="2 3">
    <name type="scientific">Pomacea canaliculata</name>
    <name type="common">Golden apple snail</name>
    <dbReference type="NCBI Taxonomy" id="400727"/>
    <lineage>
        <taxon>Eukaryota</taxon>
        <taxon>Metazoa</taxon>
        <taxon>Spiralia</taxon>
        <taxon>Lophotrochozoa</taxon>
        <taxon>Mollusca</taxon>
        <taxon>Gastropoda</taxon>
        <taxon>Caenogastropoda</taxon>
        <taxon>Architaenioglossa</taxon>
        <taxon>Ampullarioidea</taxon>
        <taxon>Ampullariidae</taxon>
        <taxon>Pomacea</taxon>
    </lineage>
</organism>
<evidence type="ECO:0000313" key="3">
    <source>
        <dbReference type="Proteomes" id="UP000245119"/>
    </source>
</evidence>
<dbReference type="SUPFAM" id="SSF52540">
    <property type="entry name" value="P-loop containing nucleoside triphosphate hydrolases"/>
    <property type="match status" value="1"/>
</dbReference>
<feature type="compositionally biased region" description="Polar residues" evidence="1">
    <location>
        <begin position="24"/>
        <end position="37"/>
    </location>
</feature>
<accession>A0A2T7NC30</accession>
<dbReference type="InterPro" id="IPR027417">
    <property type="entry name" value="P-loop_NTPase"/>
</dbReference>
<reference evidence="2 3" key="1">
    <citation type="submission" date="2018-04" db="EMBL/GenBank/DDBJ databases">
        <title>The genome of golden apple snail Pomacea canaliculata provides insight into stress tolerance and invasive adaptation.</title>
        <authorList>
            <person name="Liu C."/>
            <person name="Liu B."/>
            <person name="Ren Y."/>
            <person name="Zhang Y."/>
            <person name="Wang H."/>
            <person name="Li S."/>
            <person name="Jiang F."/>
            <person name="Yin L."/>
            <person name="Zhang G."/>
            <person name="Qian W."/>
            <person name="Fan W."/>
        </authorList>
    </citation>
    <scope>NUCLEOTIDE SEQUENCE [LARGE SCALE GENOMIC DNA]</scope>
    <source>
        <strain evidence="2">SZHN2017</strain>
        <tissue evidence="2">Muscle</tissue>
    </source>
</reference>
<comment type="caution">
    <text evidence="2">The sequence shown here is derived from an EMBL/GenBank/DDBJ whole genome shotgun (WGS) entry which is preliminary data.</text>
</comment>
<dbReference type="OrthoDB" id="6052143at2759"/>
<feature type="region of interest" description="Disordered" evidence="1">
    <location>
        <begin position="1357"/>
        <end position="1378"/>
    </location>
</feature>
<feature type="region of interest" description="Disordered" evidence="1">
    <location>
        <begin position="330"/>
        <end position="349"/>
    </location>
</feature>
<feature type="region of interest" description="Disordered" evidence="1">
    <location>
        <begin position="455"/>
        <end position="548"/>
    </location>
</feature>
<feature type="region of interest" description="Disordered" evidence="1">
    <location>
        <begin position="966"/>
        <end position="1005"/>
    </location>
</feature>
<dbReference type="Proteomes" id="UP000245119">
    <property type="component" value="Linkage Group LG14"/>
</dbReference>
<feature type="compositionally biased region" description="Pro residues" evidence="1">
    <location>
        <begin position="1"/>
        <end position="17"/>
    </location>
</feature>
<feature type="compositionally biased region" description="Basic and acidic residues" evidence="1">
    <location>
        <begin position="333"/>
        <end position="348"/>
    </location>
</feature>
<feature type="compositionally biased region" description="Low complexity" evidence="1">
    <location>
        <begin position="978"/>
        <end position="991"/>
    </location>
</feature>
<evidence type="ECO:0000256" key="1">
    <source>
        <dbReference type="SAM" id="MobiDB-lite"/>
    </source>
</evidence>
<sequence length="1466" mass="160817">MSAPAGPPPLLVHPYPHPHPHPQQFMNPQTSLFSSSPHPTMQQIFVGSFPHSAAQQPLQSSCPTRFLPPRVPDNCLIAPFPPSPRPPLGYFKPPTHVQRHFVAPGGGVERQRLLAHVGSVTGASNFRNVYQDYGNQDPCHSYLGNNLHRQQYSHMQREPPAPPATIARPEVGGQQAAEVVAVGTTRLLGGAEGSEEGGQGSLLCATRPQQGGGGSWQGEESSWQGGEGSRQEGEGLPHDGGSPLCAPGPSPGGQRSSPGAEPSVDYASQENLTSPANLTSPTSTDQTSPEIQSASSESSSPTGAAADAASPGYFQPVHVRASPLLASSTAEGLVDKPDGGPTRLERLSPAETEQVFKQWQEFVRDKYPELHSRPYCVPPVHFNRLSTKSHKVHGAKVELLGTDGDSNLKDDDAQRRLVSALYAMARQSDDVMFIMSSVTFDNFLKKPITLETPVPEKVFKKRRNRKKPAPQIPPEGQEFNPAEHQQCQDPSKPDFNPCSDSEGKLSPLDNVKGGGKPSTQGAKKERTVPPSSLPPSPDNGKNKKRLDPVHKLRVVKKGKADRFFPAPSHLDSSHKRGDLDILVVHKQHGFVVMEIKAVGGKNGSMQQTLQDFEELVRRKLKKSTEQLDKEERVLRYVTSGRNFWQNGDPVELNDNEAVNLRKVIAFPNIQRACLRQTLETSPEDLQKRVQECLGCSTTEDVLRYCLCEDDVPACSSSSCDPHADPTAAVARWWDELVNDGKVLRPMTDTGYEDVISRFCGKHSMVTVWSWGSPKAEVRTLAEAVYETGRRFCMLLLRPGQMDLLDSPEPRVFIHGPPGSGKTLLLVLKGVEWARQGRHVYILTGGNRSVSVSNVLYEQIVQTLKGSQAVVNVHKVFITLDADPEEEVRKISLQSQGKPFGILVDECWKPVSSCQMVPILRSVLDILKRVLCLLKMIRMSSAQSSHEQVSETTKPQNVTQELSLCDTNTGEAESKRTHSSLSEGSVSSDSSSQDVNGACKPVGETRSGRKPRILLYQQSPDDTCHQQPSFLDVLSSVKRLKGSVGRMKSAQKLAKRDLPEEVDMLLGQILEVPLEDQITLLQTHLPRLFSPLRDSVRQDVLRVISRQMMSHLSGTIMVLSSVQAWITSVIFRHLVDCAARHPQCSAWAVGVWQGACPEGFALKTLTSIVRCPPSVQQVLAQVEQDASQTPTVRYTYLDCSTRQNPPLPSDGLDPTYLEHSAAACGETAGVEGIFQCYRCGHQLGKHLTTDLRICRSSGDKTGPTEGLQFSDVIISGNEARCRPDSPFVRGLSDQNVPVKVMIEVKGQEEVAQRLLTEDKVVITDTFYIHGLERKIVVYVPDVQTIGGEHQRVVVAENDDIRERPRDDKDDEEVGAGCPQKESFCPCPPDMSFSLCRASAYQTTEGANIKLNGPSVKEGRSLAAMDPRLAAMGTANRQMLWYVASRTLSHVVIFHFGAKTESRQVPPK</sequence>
<gene>
    <name evidence="2" type="ORF">C0Q70_21287</name>
</gene>
<feature type="compositionally biased region" description="Gly residues" evidence="1">
    <location>
        <begin position="190"/>
        <end position="200"/>
    </location>
</feature>
<feature type="compositionally biased region" description="Low complexity" evidence="1">
    <location>
        <begin position="287"/>
        <end position="306"/>
    </location>
</feature>
<feature type="compositionally biased region" description="Polar residues" evidence="1">
    <location>
        <begin position="266"/>
        <end position="286"/>
    </location>
</feature>
<feature type="compositionally biased region" description="Basic and acidic residues" evidence="1">
    <location>
        <begin position="1357"/>
        <end position="1366"/>
    </location>
</feature>
<feature type="region of interest" description="Disordered" evidence="1">
    <location>
        <begin position="1"/>
        <end position="37"/>
    </location>
</feature>